<protein>
    <submittedName>
        <fullName evidence="2">Uncharacterized protein</fullName>
    </submittedName>
</protein>
<accession>A0A5M9JXB9</accession>
<feature type="region of interest" description="Disordered" evidence="1">
    <location>
        <begin position="136"/>
        <end position="166"/>
    </location>
</feature>
<dbReference type="VEuPathDB" id="FungiDB:MFRU_001g02400"/>
<name>A0A5M9JXB9_MONFR</name>
<proteinExistence type="predicted"/>
<reference evidence="2 3" key="1">
    <citation type="submission" date="2019-06" db="EMBL/GenBank/DDBJ databases">
        <title>Genome Sequence of the Brown Rot Fungal Pathogen Monilinia fructicola.</title>
        <authorList>
            <person name="De Miccolis Angelini R.M."/>
            <person name="Landi L."/>
            <person name="Abate D."/>
            <person name="Pollastro S."/>
            <person name="Romanazzi G."/>
            <person name="Faretra F."/>
        </authorList>
    </citation>
    <scope>NUCLEOTIDE SEQUENCE [LARGE SCALE GENOMIC DNA]</scope>
    <source>
        <strain evidence="2 3">Mfrc123</strain>
    </source>
</reference>
<feature type="compositionally biased region" description="Low complexity" evidence="1">
    <location>
        <begin position="150"/>
        <end position="160"/>
    </location>
</feature>
<evidence type="ECO:0000313" key="2">
    <source>
        <dbReference type="EMBL" id="KAA8573871.1"/>
    </source>
</evidence>
<comment type="caution">
    <text evidence="2">The sequence shown here is derived from an EMBL/GenBank/DDBJ whole genome shotgun (WGS) entry which is preliminary data.</text>
</comment>
<evidence type="ECO:0000256" key="1">
    <source>
        <dbReference type="SAM" id="MobiDB-lite"/>
    </source>
</evidence>
<sequence length="225" mass="25441">MAHARAHGVESNTIVLEISSILSVYIPSQESSLSQKNPTRQPYHNQKKCLPGFQLTHIPRFPNEKPPTLFHPASPTSPKAKPVSYSTSKSYTAASSSPKDYMDTSSTSTPANDTSSLYSTTSTISLLKHPLSNLKAKLSHKDHQKRGETSSKSTTPSTPKNWSEKTPRQSLAETYMIMAMSIWVQYQKLMRIYFFRWGEDMRRRLRNSHLILRIDLLIFHTSVGT</sequence>
<organism evidence="2 3">
    <name type="scientific">Monilinia fructicola</name>
    <name type="common">Brown rot fungus</name>
    <name type="synonym">Ciboria fructicola</name>
    <dbReference type="NCBI Taxonomy" id="38448"/>
    <lineage>
        <taxon>Eukaryota</taxon>
        <taxon>Fungi</taxon>
        <taxon>Dikarya</taxon>
        <taxon>Ascomycota</taxon>
        <taxon>Pezizomycotina</taxon>
        <taxon>Leotiomycetes</taxon>
        <taxon>Helotiales</taxon>
        <taxon>Sclerotiniaceae</taxon>
        <taxon>Monilinia</taxon>
    </lineage>
</organism>
<feature type="compositionally biased region" description="Polar residues" evidence="1">
    <location>
        <begin position="103"/>
        <end position="113"/>
    </location>
</feature>
<feature type="compositionally biased region" description="Low complexity" evidence="1">
    <location>
        <begin position="84"/>
        <end position="97"/>
    </location>
</feature>
<dbReference type="EMBL" id="VICG01000003">
    <property type="protein sequence ID" value="KAA8573871.1"/>
    <property type="molecule type" value="Genomic_DNA"/>
</dbReference>
<dbReference type="Proteomes" id="UP000322873">
    <property type="component" value="Unassembled WGS sequence"/>
</dbReference>
<evidence type="ECO:0000313" key="3">
    <source>
        <dbReference type="Proteomes" id="UP000322873"/>
    </source>
</evidence>
<gene>
    <name evidence="2" type="ORF">EYC84_005423</name>
</gene>
<dbReference type="AlphaFoldDB" id="A0A5M9JXB9"/>
<keyword evidence="3" id="KW-1185">Reference proteome</keyword>
<feature type="compositionally biased region" description="Basic and acidic residues" evidence="1">
    <location>
        <begin position="139"/>
        <end position="149"/>
    </location>
</feature>
<feature type="region of interest" description="Disordered" evidence="1">
    <location>
        <begin position="58"/>
        <end position="116"/>
    </location>
</feature>